<dbReference type="InterPro" id="IPR000219">
    <property type="entry name" value="DH_dom"/>
</dbReference>
<gene>
    <name evidence="3" type="primary">MCF2_2</name>
    <name evidence="3" type="ORF">OS493_039423</name>
</gene>
<keyword evidence="1" id="KW-0344">Guanine-nucleotide releasing factor</keyword>
<evidence type="ECO:0000256" key="1">
    <source>
        <dbReference type="ARBA" id="ARBA00022658"/>
    </source>
</evidence>
<dbReference type="PANTHER" id="PTHR22826">
    <property type="entry name" value="RHO GUANINE EXCHANGE FACTOR-RELATED"/>
    <property type="match status" value="1"/>
</dbReference>
<dbReference type="Gene3D" id="2.30.29.30">
    <property type="entry name" value="Pleckstrin-homology domain (PH domain)/Phosphotyrosine-binding domain (PTB)"/>
    <property type="match status" value="1"/>
</dbReference>
<dbReference type="SUPFAM" id="SSF48065">
    <property type="entry name" value="DBL homology domain (DH-domain)"/>
    <property type="match status" value="1"/>
</dbReference>
<dbReference type="SMART" id="SM00325">
    <property type="entry name" value="RhoGEF"/>
    <property type="match status" value="1"/>
</dbReference>
<protein>
    <submittedName>
        <fullName evidence="3">Proto-oncoprotein DBL</fullName>
    </submittedName>
</protein>
<keyword evidence="4" id="KW-1185">Reference proteome</keyword>
<dbReference type="GO" id="GO:0005085">
    <property type="term" value="F:guanyl-nucleotide exchange factor activity"/>
    <property type="evidence" value="ECO:0007669"/>
    <property type="project" value="UniProtKB-KW"/>
</dbReference>
<dbReference type="InterPro" id="IPR035899">
    <property type="entry name" value="DBL_dom_sf"/>
</dbReference>
<feature type="domain" description="DH" evidence="2">
    <location>
        <begin position="36"/>
        <end position="156"/>
    </location>
</feature>
<evidence type="ECO:0000313" key="4">
    <source>
        <dbReference type="Proteomes" id="UP001163046"/>
    </source>
</evidence>
<dbReference type="GO" id="GO:0005737">
    <property type="term" value="C:cytoplasm"/>
    <property type="evidence" value="ECO:0007669"/>
    <property type="project" value="TreeGrafter"/>
</dbReference>
<dbReference type="Pfam" id="PF22697">
    <property type="entry name" value="SOS1_NGEF_PH"/>
    <property type="match status" value="1"/>
</dbReference>
<dbReference type="Gene3D" id="1.20.900.10">
    <property type="entry name" value="Dbl homology (DH) domain"/>
    <property type="match status" value="1"/>
</dbReference>
<dbReference type="PANTHER" id="PTHR22826:SF106">
    <property type="entry name" value="TRIO, ISOFORM A"/>
    <property type="match status" value="1"/>
</dbReference>
<dbReference type="OrthoDB" id="2570713at2759"/>
<reference evidence="3" key="1">
    <citation type="submission" date="2023-01" db="EMBL/GenBank/DDBJ databases">
        <title>Genome assembly of the deep-sea coral Lophelia pertusa.</title>
        <authorList>
            <person name="Herrera S."/>
            <person name="Cordes E."/>
        </authorList>
    </citation>
    <scope>NUCLEOTIDE SEQUENCE</scope>
    <source>
        <strain evidence="3">USNM1676648</strain>
        <tissue evidence="3">Polyp</tissue>
    </source>
</reference>
<evidence type="ECO:0000313" key="3">
    <source>
        <dbReference type="EMBL" id="KAJ7312823.1"/>
    </source>
</evidence>
<comment type="caution">
    <text evidence="3">The sequence shown here is derived from an EMBL/GenBank/DDBJ whole genome shotgun (WGS) entry which is preliminary data.</text>
</comment>
<sequence length="429" mass="49542">MSWWNLKDNTSTICAQWFESHLPELEADDIPKEVFEEKDVVFSNIKDIYGFHTRQFLHELEACTKNPDDVPKVILRHKPKFEMYVKFLEGRPQASEKMETKQANEFWTDFKEDTNDENSLSDYLNKPAQRLNEYVLHLKELLKFTVRANLKHSDFEVALNSCPVSPDELTSQHRSSILKDTTCEVSTCRSWKAYSPERNRQHEEEGRGKKFIFKNMLKLTSGNVGLTENVEGEPRQFMVWVGTSMTNALVLHTFETKTEWSKQAWVREIKRLLNLSEESPVIAVAPSLVFGEFSVEVPSTTLLTDKDLVTTVKETITSPSYSRLIAENIQLGGTYHLSEETLERETHERVIGRGEQVRVLRSARDLYFVQTVKDGQSKEGWVPGSWLLERGFEDQIPIAQVQEELMAGFRGRNPAGSEVRKRLSRNYRG</sequence>
<dbReference type="InterPro" id="IPR051336">
    <property type="entry name" value="RhoGEF_Guanine_NuclExch_SF"/>
</dbReference>
<dbReference type="Proteomes" id="UP001163046">
    <property type="component" value="Unassembled WGS sequence"/>
</dbReference>
<dbReference type="InterPro" id="IPR055251">
    <property type="entry name" value="SOS1_NGEF_PH"/>
</dbReference>
<dbReference type="SUPFAM" id="SSF50729">
    <property type="entry name" value="PH domain-like"/>
    <property type="match status" value="1"/>
</dbReference>
<evidence type="ECO:0000259" key="2">
    <source>
        <dbReference type="PROSITE" id="PS50010"/>
    </source>
</evidence>
<organism evidence="3 4">
    <name type="scientific">Desmophyllum pertusum</name>
    <dbReference type="NCBI Taxonomy" id="174260"/>
    <lineage>
        <taxon>Eukaryota</taxon>
        <taxon>Metazoa</taxon>
        <taxon>Cnidaria</taxon>
        <taxon>Anthozoa</taxon>
        <taxon>Hexacorallia</taxon>
        <taxon>Scleractinia</taxon>
        <taxon>Caryophylliina</taxon>
        <taxon>Caryophylliidae</taxon>
        <taxon>Desmophyllum</taxon>
    </lineage>
</organism>
<accession>A0A9X0CDR2</accession>
<dbReference type="InterPro" id="IPR011993">
    <property type="entry name" value="PH-like_dom_sf"/>
</dbReference>
<name>A0A9X0CDR2_9CNID</name>
<proteinExistence type="predicted"/>
<dbReference type="Pfam" id="PF00621">
    <property type="entry name" value="RhoGEF"/>
    <property type="match status" value="1"/>
</dbReference>
<dbReference type="EMBL" id="MU827968">
    <property type="protein sequence ID" value="KAJ7312823.1"/>
    <property type="molecule type" value="Genomic_DNA"/>
</dbReference>
<dbReference type="PROSITE" id="PS50010">
    <property type="entry name" value="DH_2"/>
    <property type="match status" value="1"/>
</dbReference>
<dbReference type="AlphaFoldDB" id="A0A9X0CDR2"/>